<evidence type="ECO:0000313" key="3">
    <source>
        <dbReference type="EMBL" id="CAG33669.1"/>
    </source>
</evidence>
<name>Q9UFS0_HUMAN</name>
<evidence type="ECO:0000313" key="2">
    <source>
        <dbReference type="EMBL" id="CAB55958.1"/>
    </source>
</evidence>
<dbReference type="PIR" id="T17268">
    <property type="entry name" value="T17268"/>
</dbReference>
<dbReference type="AlphaFoldDB" id="Q9UFS0"/>
<dbReference type="EMBL" id="AL117489">
    <property type="protein sequence ID" value="CAB55958.1"/>
    <property type="molecule type" value="mRNA"/>
</dbReference>
<protein>
    <submittedName>
        <fullName evidence="3">ANKRD25 protein</fullName>
    </submittedName>
</protein>
<evidence type="ECO:0000256" key="1">
    <source>
        <dbReference type="SAM" id="MobiDB-lite"/>
    </source>
</evidence>
<feature type="region of interest" description="Disordered" evidence="1">
    <location>
        <begin position="1"/>
        <end position="35"/>
    </location>
</feature>
<organism evidence="2">
    <name type="scientific">Homo sapiens</name>
    <name type="common">Human</name>
    <dbReference type="NCBI Taxonomy" id="9606"/>
    <lineage>
        <taxon>Eukaryota</taxon>
        <taxon>Metazoa</taxon>
        <taxon>Chordata</taxon>
        <taxon>Craniata</taxon>
        <taxon>Vertebrata</taxon>
        <taxon>Euteleostomi</taxon>
        <taxon>Mammalia</taxon>
        <taxon>Eutheria</taxon>
        <taxon>Euarchontoglires</taxon>
        <taxon>Primates</taxon>
        <taxon>Haplorrhini</taxon>
        <taxon>Catarrhini</taxon>
        <taxon>Hominidae</taxon>
        <taxon>Homo</taxon>
    </lineage>
</organism>
<accession>Q9UFS0</accession>
<dbReference type="EMBL" id="CR457388">
    <property type="protein sequence ID" value="CAG33669.1"/>
    <property type="molecule type" value="mRNA"/>
</dbReference>
<sequence>MEALANVNFPRKSFRPEDAGKESGSQGGFCVPAARPQTMVTGPSCSSPGLQNFSPQRKENRACACWQNAGPAPKNPMCVRLKVGRPQASQRKLKETGLC</sequence>
<dbReference type="ChiTaRS" id="KANK2">
    <property type="organism name" value="human"/>
</dbReference>
<reference evidence="3" key="2">
    <citation type="submission" date="2004-06" db="EMBL/GenBank/DDBJ databases">
        <title>Cloning of human full open reading frames in Gateway(TM) system entry vector (pDONR201).</title>
        <authorList>
            <person name="Ebert L."/>
            <person name="Schick M."/>
            <person name="Neubert P."/>
            <person name="Schatten R."/>
            <person name="Henze S."/>
            <person name="Korn B."/>
        </authorList>
    </citation>
    <scope>NUCLEOTIDE SEQUENCE</scope>
</reference>
<proteinExistence type="evidence at transcript level"/>
<gene>
    <name evidence="2" type="primary">DKFZp434N161</name>
    <name evidence="3" type="synonym">ANKRD25</name>
</gene>
<reference evidence="2" key="1">
    <citation type="submission" date="1999-09" db="EMBL/GenBank/DDBJ databases">
        <authorList>
            <person name="Poustka A."/>
            <person name="Klein M."/>
            <person name="Mewes H.W."/>
            <person name="Gassenhuber J."/>
            <person name="Wiemann S."/>
        </authorList>
    </citation>
    <scope>NUCLEOTIDE SEQUENCE</scope>
    <source>
        <tissue evidence="2">Testis</tissue>
    </source>
</reference>